<comment type="caution">
    <text evidence="4">The sequence shown here is derived from an EMBL/GenBank/DDBJ whole genome shotgun (WGS) entry which is preliminary data.</text>
</comment>
<dbReference type="EMBL" id="JAFKMR010000022">
    <property type="protein sequence ID" value="MBN8744933.1"/>
    <property type="molecule type" value="Genomic_DNA"/>
</dbReference>
<reference evidence="4" key="1">
    <citation type="submission" date="2021-02" db="EMBL/GenBank/DDBJ databases">
        <title>Thiocyanate and organic carbon inputs drive convergent selection for specific autotrophic Afipia and Thiobacillus strains within complex microbiomes.</title>
        <authorList>
            <person name="Huddy R.J."/>
            <person name="Sachdeva R."/>
            <person name="Kadzinga F."/>
            <person name="Kantor R.S."/>
            <person name="Harrison S.T.L."/>
            <person name="Banfield J.F."/>
        </authorList>
    </citation>
    <scope>NUCLEOTIDE SEQUENCE</scope>
    <source>
        <strain evidence="4">SCN18_13_7_16_R3_B_64_19</strain>
    </source>
</reference>
<accession>A0A8I1MWM1</accession>
<feature type="compositionally biased region" description="Low complexity" evidence="1">
    <location>
        <begin position="65"/>
        <end position="84"/>
    </location>
</feature>
<dbReference type="RefSeq" id="WP_276731107.1">
    <property type="nucleotide sequence ID" value="NZ_JAFKMR010000022.1"/>
</dbReference>
<feature type="signal peptide" evidence="2">
    <location>
        <begin position="1"/>
        <end position="31"/>
    </location>
</feature>
<protein>
    <submittedName>
        <fullName evidence="4">DUF4124 domain-containing protein</fullName>
    </submittedName>
</protein>
<dbReference type="Proteomes" id="UP000664800">
    <property type="component" value="Unassembled WGS sequence"/>
</dbReference>
<feature type="domain" description="DUF4124" evidence="3">
    <location>
        <begin position="21"/>
        <end position="73"/>
    </location>
</feature>
<gene>
    <name evidence="4" type="ORF">J0I24_11580</name>
</gene>
<evidence type="ECO:0000313" key="4">
    <source>
        <dbReference type="EMBL" id="MBN8744933.1"/>
    </source>
</evidence>
<feature type="region of interest" description="Disordered" evidence="1">
    <location>
        <begin position="65"/>
        <end position="95"/>
    </location>
</feature>
<feature type="chain" id="PRO_5034213767" evidence="2">
    <location>
        <begin position="32"/>
        <end position="169"/>
    </location>
</feature>
<evidence type="ECO:0000259" key="3">
    <source>
        <dbReference type="Pfam" id="PF13511"/>
    </source>
</evidence>
<sequence length="169" mass="18367">MRTLAPAPLFRVFSSALFLAMALMGITSAHAAQWKWRDASGVVHYSDQPPPANIPASNILQRPTANAAVPAAASHSASQPQASNELEKKIAEQKKAEQAAQEQAKLQQQQAQALVNQQNCLQAQKQLQVLDSGQRMVQIDAQGQRVIMDDAQRAAERAKIAGLISQYCR</sequence>
<dbReference type="Pfam" id="PF13511">
    <property type="entry name" value="DUF4124"/>
    <property type="match status" value="1"/>
</dbReference>
<evidence type="ECO:0000256" key="1">
    <source>
        <dbReference type="SAM" id="MobiDB-lite"/>
    </source>
</evidence>
<organism evidence="4 5">
    <name type="scientific">Thiomonas arsenitoxydans (strain DSM 22701 / CIP 110005 / 3As)</name>
    <dbReference type="NCBI Taxonomy" id="426114"/>
    <lineage>
        <taxon>Bacteria</taxon>
        <taxon>Pseudomonadati</taxon>
        <taxon>Pseudomonadota</taxon>
        <taxon>Betaproteobacteria</taxon>
        <taxon>Burkholderiales</taxon>
        <taxon>Thiomonas</taxon>
    </lineage>
</organism>
<evidence type="ECO:0000256" key="2">
    <source>
        <dbReference type="SAM" id="SignalP"/>
    </source>
</evidence>
<keyword evidence="2" id="KW-0732">Signal</keyword>
<feature type="compositionally biased region" description="Basic and acidic residues" evidence="1">
    <location>
        <begin position="85"/>
        <end position="95"/>
    </location>
</feature>
<dbReference type="AlphaFoldDB" id="A0A8I1MWM1"/>
<name>A0A8I1MWM1_THIA3</name>
<evidence type="ECO:0000313" key="5">
    <source>
        <dbReference type="Proteomes" id="UP000664800"/>
    </source>
</evidence>
<proteinExistence type="predicted"/>
<dbReference type="InterPro" id="IPR025392">
    <property type="entry name" value="DUF4124"/>
</dbReference>